<evidence type="ECO:0000259" key="2">
    <source>
        <dbReference type="Pfam" id="PF03537"/>
    </source>
</evidence>
<dbReference type="Pfam" id="PF03537">
    <property type="entry name" value="Glyco_hydro_114"/>
    <property type="match status" value="1"/>
</dbReference>
<evidence type="ECO:0000259" key="3">
    <source>
        <dbReference type="Pfam" id="PF14741"/>
    </source>
</evidence>
<comment type="caution">
    <text evidence="4">The sequence shown here is derived from an EMBL/GenBank/DDBJ whole genome shotgun (WGS) entry which is preliminary data.</text>
</comment>
<feature type="region of interest" description="Disordered" evidence="1">
    <location>
        <begin position="180"/>
        <end position="203"/>
    </location>
</feature>
<feature type="domain" description="Glycosyl-hydrolase 114-associated" evidence="3">
    <location>
        <begin position="48"/>
        <end position="173"/>
    </location>
</feature>
<dbReference type="InterPro" id="IPR004352">
    <property type="entry name" value="GH114_TIM-barrel"/>
</dbReference>
<dbReference type="EMBL" id="JACCKB010000094">
    <property type="protein sequence ID" value="NYZ69507.1"/>
    <property type="molecule type" value="Genomic_DNA"/>
</dbReference>
<gene>
    <name evidence="4" type="ORF">H0A36_26165</name>
</gene>
<proteinExistence type="predicted"/>
<dbReference type="Pfam" id="PF14741">
    <property type="entry name" value="GH114_assoc"/>
    <property type="match status" value="1"/>
</dbReference>
<dbReference type="Gene3D" id="3.20.20.70">
    <property type="entry name" value="Aldolase class I"/>
    <property type="match status" value="1"/>
</dbReference>
<name>A0A853IJD2_9GAMM</name>
<feature type="domain" description="Glycoside-hydrolase family GH114 TIM-barrel" evidence="2">
    <location>
        <begin position="239"/>
        <end position="485"/>
    </location>
</feature>
<dbReference type="Proteomes" id="UP000569732">
    <property type="component" value="Unassembled WGS sequence"/>
</dbReference>
<dbReference type="RefSeq" id="WP_180571491.1">
    <property type="nucleotide sequence ID" value="NZ_JACCKB010000094.1"/>
</dbReference>
<accession>A0A853IJD2</accession>
<organism evidence="4 5">
    <name type="scientific">Spartinivicinus marinus</name>
    <dbReference type="NCBI Taxonomy" id="2994442"/>
    <lineage>
        <taxon>Bacteria</taxon>
        <taxon>Pseudomonadati</taxon>
        <taxon>Pseudomonadota</taxon>
        <taxon>Gammaproteobacteria</taxon>
        <taxon>Oceanospirillales</taxon>
        <taxon>Zooshikellaceae</taxon>
        <taxon>Spartinivicinus</taxon>
    </lineage>
</organism>
<evidence type="ECO:0000256" key="1">
    <source>
        <dbReference type="SAM" id="MobiDB-lite"/>
    </source>
</evidence>
<dbReference type="InterPro" id="IPR049922">
    <property type="entry name" value="GH114_assoc"/>
</dbReference>
<sequence>MKAFPYITSLVFYIPIAINTIAGADTLYPKQLEAIKGAFSDDQSIKVLSKLDQTGNEDDWYRYIEVKPDHEKFKGLLKFNYEEYDKNCEIKELRVTLNTLGEPLEQQKQVVSIKNFNSDGWHRLGINQDANSWAWFKHSYVLNDNVNHYINDDGMVEVMFHTNNDYDVVNIDYAAIQLQPSTDCDDNPTPTPNPDPKPNPGTKKMTLNEAKYWVYKIQHISKKEHELVNSLFDVYVLEVTTTEQGMEDYDISGLVQRIKQHNIKKRGVEPLVLAYIDIAQAEQWRWYHKTSADKNMINRLSVGDDPNGWEDITVVKFWEKAWEDIAIYGYKGRSHVQETLKHSFDGIYMDWVEAFSDDRIVNIVGNKSASASRMFQFIEKIRNYARSPATPNHNPNYLIVAQNASDLYEEDRSRYLGVMDAIAVEAIWYDGDRGFDDWNEDRGYNVPTNDLYPGWTEEVEEDLADMKGSLPIFCAEYAQGNLAKKVYTKLAPNVCIPYATRRSLGEISKDLPQGYIDRINQHNN</sequence>
<dbReference type="AlphaFoldDB" id="A0A853IJD2"/>
<evidence type="ECO:0000313" key="5">
    <source>
        <dbReference type="Proteomes" id="UP000569732"/>
    </source>
</evidence>
<feature type="compositionally biased region" description="Pro residues" evidence="1">
    <location>
        <begin position="189"/>
        <end position="199"/>
    </location>
</feature>
<reference evidence="4 5" key="1">
    <citation type="submission" date="2020-07" db="EMBL/GenBank/DDBJ databases">
        <title>Endozoicomonas sp. nov., isolated from sediment.</title>
        <authorList>
            <person name="Gu T."/>
        </authorList>
    </citation>
    <scope>NUCLEOTIDE SEQUENCE [LARGE SCALE GENOMIC DNA]</scope>
    <source>
        <strain evidence="4 5">SM1973</strain>
    </source>
</reference>
<dbReference type="InterPro" id="IPR017853">
    <property type="entry name" value="GH"/>
</dbReference>
<protein>
    <submittedName>
        <fullName evidence="4">Endo alpha-1,4 polygalactosaminidase</fullName>
    </submittedName>
</protein>
<dbReference type="InterPro" id="IPR013785">
    <property type="entry name" value="Aldolase_TIM"/>
</dbReference>
<dbReference type="SUPFAM" id="SSF51445">
    <property type="entry name" value="(Trans)glycosidases"/>
    <property type="match status" value="1"/>
</dbReference>
<evidence type="ECO:0000313" key="4">
    <source>
        <dbReference type="EMBL" id="NYZ69507.1"/>
    </source>
</evidence>
<keyword evidence="5" id="KW-1185">Reference proteome</keyword>